<sequence length="572" mass="62616">MSNSDLMVDEVMYTGVSASEFVSEWSSFLSKVQYSSYLSAYYSDYHAAVDKSIVDTTVFDFTSKYEDYQWETLQYGYVSLTSKYPDVVAITSTQTLLDDLLELDPSFASMMSEKTISVSSRRESVKSVLRANMTSDASSSEVMQSSSKTSSSHNTTSDSNAAAQVGYYAAGGVAGMVALAFFTMSDSGLVVNNVTYTGVSASEFVSEWKSFLSEVQYTSHRSVYDSEFSSAAFNQAFSTILTFAYNDYAWETLEYGYASLKFKYPDVAPITSTGRIIDEFTKGNPSFASVISEQDISASSRVESVKSAVRANMTSDASSSEVKQSSSKTSSGHNTTSDSNAAAQVGYYAAGGVAGMVALALFPAFVTITTSYNFFFMAPSYKVVLLGDSSVGKTSLVYRLTSDKFDENSPNTIGAAFLSKEHSSNEKTVNLEIWDTAGQERYKSLTPMYYRNAKEALVCFDLSCPDASFDRARYWVDQLKVSGPPDIKVRVVGNKKDLVDENEIDLSRIRDYCSENNVSLYLTSAKLSQGVVELFDEIVGSVDQDYLDNYVEPTDSIQPISLLSGPRASTCC</sequence>
<keyword evidence="3" id="KW-1133">Transmembrane helix</keyword>
<dbReference type="InterPro" id="IPR005225">
    <property type="entry name" value="Small_GTP-bd"/>
</dbReference>
<dbReference type="PRINTS" id="PR00449">
    <property type="entry name" value="RASTRNSFRMNG"/>
</dbReference>
<dbReference type="SMART" id="SM00174">
    <property type="entry name" value="RHO"/>
    <property type="match status" value="1"/>
</dbReference>
<keyword evidence="1" id="KW-0547">Nucleotide-binding</keyword>
<keyword evidence="3" id="KW-0812">Transmembrane</keyword>
<keyword evidence="5" id="KW-1185">Reference proteome</keyword>
<name>A0ABX8ICW0_9ASCO</name>
<dbReference type="Proteomes" id="UP000825434">
    <property type="component" value="Chromosome 5"/>
</dbReference>
<protein>
    <submittedName>
        <fullName evidence="4">Uncharacterized protein</fullName>
    </submittedName>
</protein>
<evidence type="ECO:0000313" key="4">
    <source>
        <dbReference type="EMBL" id="QWU89795.1"/>
    </source>
</evidence>
<feature type="transmembrane region" description="Helical" evidence="3">
    <location>
        <begin position="345"/>
        <end position="368"/>
    </location>
</feature>
<feature type="compositionally biased region" description="Low complexity" evidence="2">
    <location>
        <begin position="315"/>
        <end position="338"/>
    </location>
</feature>
<gene>
    <name evidence="4" type="ORF">CA3LBN_004143</name>
</gene>
<dbReference type="EMBL" id="CP076665">
    <property type="protein sequence ID" value="QWU89795.1"/>
    <property type="molecule type" value="Genomic_DNA"/>
</dbReference>
<reference evidence="4 5" key="1">
    <citation type="submission" date="2021-06" db="EMBL/GenBank/DDBJ databases">
        <title>Candida outbreak in Lebanon.</title>
        <authorList>
            <person name="Finianos M."/>
        </authorList>
    </citation>
    <scope>NUCLEOTIDE SEQUENCE [LARGE SCALE GENOMIC DNA]</scope>
    <source>
        <strain evidence="4">CA3LBN</strain>
    </source>
</reference>
<feature type="region of interest" description="Disordered" evidence="2">
    <location>
        <begin position="313"/>
        <end position="338"/>
    </location>
</feature>
<dbReference type="Pfam" id="PF00071">
    <property type="entry name" value="Ras"/>
    <property type="match status" value="1"/>
</dbReference>
<dbReference type="SMART" id="SM00173">
    <property type="entry name" value="RAS"/>
    <property type="match status" value="1"/>
</dbReference>
<evidence type="ECO:0000256" key="2">
    <source>
        <dbReference type="SAM" id="MobiDB-lite"/>
    </source>
</evidence>
<dbReference type="NCBIfam" id="TIGR00231">
    <property type="entry name" value="small_GTP"/>
    <property type="match status" value="1"/>
</dbReference>
<dbReference type="SUPFAM" id="SSF52540">
    <property type="entry name" value="P-loop containing nucleoside triphosphate hydrolases"/>
    <property type="match status" value="1"/>
</dbReference>
<organism evidence="4 5">
    <name type="scientific">Candidozyma haemuli</name>
    <dbReference type="NCBI Taxonomy" id="45357"/>
    <lineage>
        <taxon>Eukaryota</taxon>
        <taxon>Fungi</taxon>
        <taxon>Dikarya</taxon>
        <taxon>Ascomycota</taxon>
        <taxon>Saccharomycotina</taxon>
        <taxon>Pichiomycetes</taxon>
        <taxon>Metschnikowiaceae</taxon>
        <taxon>Candidozyma</taxon>
    </lineage>
</organism>
<keyword evidence="3" id="KW-0472">Membrane</keyword>
<dbReference type="InterPro" id="IPR001806">
    <property type="entry name" value="Small_GTPase"/>
</dbReference>
<dbReference type="InterPro" id="IPR027417">
    <property type="entry name" value="P-loop_NTPase"/>
</dbReference>
<evidence type="ECO:0000256" key="3">
    <source>
        <dbReference type="SAM" id="Phobius"/>
    </source>
</evidence>
<dbReference type="Gene3D" id="3.40.50.300">
    <property type="entry name" value="P-loop containing nucleotide triphosphate hydrolases"/>
    <property type="match status" value="1"/>
</dbReference>
<proteinExistence type="predicted"/>
<dbReference type="PROSITE" id="PS51421">
    <property type="entry name" value="RAS"/>
    <property type="match status" value="1"/>
</dbReference>
<accession>A0ABX8ICW0</accession>
<feature type="region of interest" description="Disordered" evidence="2">
    <location>
        <begin position="135"/>
        <end position="158"/>
    </location>
</feature>
<evidence type="ECO:0000313" key="5">
    <source>
        <dbReference type="Proteomes" id="UP000825434"/>
    </source>
</evidence>
<dbReference type="PANTHER" id="PTHR47978">
    <property type="match status" value="1"/>
</dbReference>
<dbReference type="PROSITE" id="PS51419">
    <property type="entry name" value="RAB"/>
    <property type="match status" value="1"/>
</dbReference>
<evidence type="ECO:0000256" key="1">
    <source>
        <dbReference type="ARBA" id="ARBA00022741"/>
    </source>
</evidence>
<dbReference type="SMART" id="SM00175">
    <property type="entry name" value="RAB"/>
    <property type="match status" value="1"/>
</dbReference>